<reference evidence="1" key="1">
    <citation type="submission" date="2019-03" db="EMBL/GenBank/DDBJ databases">
        <title>Improved annotation for the trematode Fasciola hepatica.</title>
        <authorList>
            <person name="Choi Y.-J."/>
            <person name="Martin J."/>
            <person name="Mitreva M."/>
        </authorList>
    </citation>
    <scope>NUCLEOTIDE SEQUENCE [LARGE SCALE GENOMIC DNA]</scope>
</reference>
<evidence type="ECO:0000313" key="2">
    <source>
        <dbReference type="Proteomes" id="UP000230066"/>
    </source>
</evidence>
<sequence>MRYTTSLGALLSMTDCGLPNSCQTICHDLSRIYHGLFFSGCLCRPVMIPCLKTSLHLDNTPPVFVIKSDLSPSNEYLTVLGVHSSINSVLPCSFTHIFRRFSGGTQFVLELVDFPSLEPAPIPLGKFHFMWCLNVKLVVWCLATTSSSATKKPFTVLLALEPRFRSTHLVVRWFSYVHILSNPGIQTKAYEQTWHRVSEEISLSALIVTDLADQALYQTDMQLDVQLNLTCGAESYRFVINPPMDLSFPVLMTQLTKSHRLGSVSPLMTSLLRSICPCQQTWYARMSGCSALSVLDTLHNLFQSKLGAVEAKTTHSGRSVWFWISTGPLVGIAVRLRLNDADCDSVVLEARCSQKVQLNLLRQAISRCTEHLKLHTLSIEDCPDDQKCTYNAETARTTSIDTIRAKVSSSWTRLRPLADTLLLEVECLTNLVSGLIERTMHGRIIPIEEVLGLPDSSRVDLVQRASDWFTKVSAAHLTPVESTGASSDYLHCMLKTDTAFSHFCFCADTIG</sequence>
<accession>A0A4E0R2Z9</accession>
<organism evidence="1 2">
    <name type="scientific">Fasciola hepatica</name>
    <name type="common">Liver fluke</name>
    <dbReference type="NCBI Taxonomy" id="6192"/>
    <lineage>
        <taxon>Eukaryota</taxon>
        <taxon>Metazoa</taxon>
        <taxon>Spiralia</taxon>
        <taxon>Lophotrochozoa</taxon>
        <taxon>Platyhelminthes</taxon>
        <taxon>Trematoda</taxon>
        <taxon>Digenea</taxon>
        <taxon>Plagiorchiida</taxon>
        <taxon>Echinostomata</taxon>
        <taxon>Echinostomatoidea</taxon>
        <taxon>Fasciolidae</taxon>
        <taxon>Fasciola</taxon>
    </lineage>
</organism>
<keyword evidence="2" id="KW-1185">Reference proteome</keyword>
<proteinExistence type="predicted"/>
<dbReference type="AlphaFoldDB" id="A0A4E0R2Z9"/>
<evidence type="ECO:0000313" key="1">
    <source>
        <dbReference type="EMBL" id="THD20714.1"/>
    </source>
</evidence>
<dbReference type="EMBL" id="JXXN02004284">
    <property type="protein sequence ID" value="THD20714.1"/>
    <property type="molecule type" value="Genomic_DNA"/>
</dbReference>
<dbReference type="Proteomes" id="UP000230066">
    <property type="component" value="Unassembled WGS sequence"/>
</dbReference>
<protein>
    <submittedName>
        <fullName evidence="1">Uncharacterized protein</fullName>
    </submittedName>
</protein>
<gene>
    <name evidence="1" type="ORF">D915_008646</name>
</gene>
<name>A0A4E0R2Z9_FASHE</name>
<comment type="caution">
    <text evidence="1">The sequence shown here is derived from an EMBL/GenBank/DDBJ whole genome shotgun (WGS) entry which is preliminary data.</text>
</comment>